<keyword evidence="4" id="KW-0479">Metal-binding</keyword>
<dbReference type="InterPro" id="IPR006963">
    <property type="entry name" value="Mopterin_OxRdtase_4Fe-4S_dom"/>
</dbReference>
<dbReference type="PANTHER" id="PTHR43742:SF6">
    <property type="entry name" value="OXIDOREDUCTASE YYAE-RELATED"/>
    <property type="match status" value="1"/>
</dbReference>
<organism evidence="9 10">
    <name type="scientific">Desulfosporosinus fructosivorans</name>
    <dbReference type="NCBI Taxonomy" id="2018669"/>
    <lineage>
        <taxon>Bacteria</taxon>
        <taxon>Bacillati</taxon>
        <taxon>Bacillota</taxon>
        <taxon>Clostridia</taxon>
        <taxon>Eubacteriales</taxon>
        <taxon>Desulfitobacteriaceae</taxon>
        <taxon>Desulfosporosinus</taxon>
    </lineage>
</organism>
<feature type="domain" description="4Fe-4S Mo/W bis-MGD-type" evidence="8">
    <location>
        <begin position="5"/>
        <end position="62"/>
    </location>
</feature>
<dbReference type="Gene3D" id="2.40.40.20">
    <property type="match status" value="1"/>
</dbReference>
<evidence type="ECO:0000256" key="4">
    <source>
        <dbReference type="ARBA" id="ARBA00022723"/>
    </source>
</evidence>
<dbReference type="EMBL" id="SPQQ01000008">
    <property type="protein sequence ID" value="TGE36308.1"/>
    <property type="molecule type" value="Genomic_DNA"/>
</dbReference>
<dbReference type="InterPro" id="IPR050612">
    <property type="entry name" value="Prok_Mopterin_Oxidored"/>
</dbReference>
<dbReference type="Pfam" id="PF00384">
    <property type="entry name" value="Molybdopterin"/>
    <property type="match status" value="1"/>
</dbReference>
<dbReference type="OrthoDB" id="219031at2"/>
<evidence type="ECO:0000256" key="1">
    <source>
        <dbReference type="ARBA" id="ARBA00001942"/>
    </source>
</evidence>
<dbReference type="Proteomes" id="UP000298460">
    <property type="component" value="Unassembled WGS sequence"/>
</dbReference>
<dbReference type="GO" id="GO:0046872">
    <property type="term" value="F:metal ion binding"/>
    <property type="evidence" value="ECO:0007669"/>
    <property type="project" value="UniProtKB-KW"/>
</dbReference>
<keyword evidence="10" id="KW-1185">Reference proteome</keyword>
<evidence type="ECO:0000313" key="10">
    <source>
        <dbReference type="Proteomes" id="UP000298460"/>
    </source>
</evidence>
<dbReference type="SMART" id="SM00926">
    <property type="entry name" value="Molybdop_Fe4S4"/>
    <property type="match status" value="1"/>
</dbReference>
<evidence type="ECO:0000259" key="8">
    <source>
        <dbReference type="PROSITE" id="PS51669"/>
    </source>
</evidence>
<dbReference type="SUPFAM" id="SSF53706">
    <property type="entry name" value="Formate dehydrogenase/DMSO reductase, domains 1-3"/>
    <property type="match status" value="1"/>
</dbReference>
<dbReference type="Gene3D" id="3.30.2070.10">
    <property type="entry name" value="Formate dehydrogenase/DMSO reductase"/>
    <property type="match status" value="1"/>
</dbReference>
<evidence type="ECO:0000256" key="6">
    <source>
        <dbReference type="ARBA" id="ARBA00023004"/>
    </source>
</evidence>
<dbReference type="InterPro" id="IPR006657">
    <property type="entry name" value="MoPterin_dinucl-bd_dom"/>
</dbReference>
<dbReference type="Gene3D" id="3.40.228.10">
    <property type="entry name" value="Dimethylsulfoxide Reductase, domain 2"/>
    <property type="match status" value="1"/>
</dbReference>
<dbReference type="Pfam" id="PF01568">
    <property type="entry name" value="Molydop_binding"/>
    <property type="match status" value="1"/>
</dbReference>
<evidence type="ECO:0000256" key="5">
    <source>
        <dbReference type="ARBA" id="ARBA00023002"/>
    </source>
</evidence>
<dbReference type="Gene3D" id="3.40.50.740">
    <property type="match status" value="1"/>
</dbReference>
<dbReference type="RefSeq" id="WP_135550114.1">
    <property type="nucleotide sequence ID" value="NZ_SPQQ01000008.1"/>
</dbReference>
<sequence>MDGDVRVYKNVCPRNCYNTCAMLSHVVNGKLIKVEGEPWHGYTQGRLCAKGYAYSRYVYSPERLRYPMRQYPRGSGNWVRITWEEAFSIIGAKILELNHRYGSNLPLAYNKCSGNVGFLHYATEGMFNSFGSHTKLKGNPCMAAGLDAIMYSSGEGKGPDPEAMSGSKLIVLWGANPAWTAVHQLYFINQARDKGAEFVVIDPVYTPTAATADHYIQIRPGTDGLLALGIAKVLIEEGRYDPSFLAEHVEGWESFQGYLKEKVTLEEVQNVTGVAEETVRMLADLYGKCDPAANWSGYGLQRYPNGGQNVRAIFALSVLTGNLGKVGGGFYYFHPSTDSFPLHLLNHQGPNDGLVSRSIDINYYPSQALELVDPPVKFLWIAGRNPLSQDQEVSSWSRLLAELELVVTVDLFMTKTCEMSDLVLPAASHFEEIDINVSYWHHWLALNEKAIAPYYEAKSDLEIAQQLTRSLNELQPGFSNFPFERTPEEWIGMEFTPEVLELYGLSSWRDLAEAPAKLRGGDNPWADFAFKTKTGKFELFSKDAKENNLPALPRFSAKSSDPSFPLRLLTPQSIASIHSQDWSSKWIGSEESEDVVKLNPLDAVQREIQNGDNVRIYNALGSVTKKAILNPEILQGLIIIYQGGKDPVNSLLSGLSADMGKNYSGGEGAAFYNAFVDVEKMVRR</sequence>
<dbReference type="PROSITE" id="PS00490">
    <property type="entry name" value="MOLYBDOPTERIN_PROK_2"/>
    <property type="match status" value="1"/>
</dbReference>
<comment type="similarity">
    <text evidence="2">Belongs to the prokaryotic molybdopterin-containing oxidoreductase family.</text>
</comment>
<accession>A0A4Z0R0N1</accession>
<reference evidence="9 10" key="1">
    <citation type="submission" date="2019-03" db="EMBL/GenBank/DDBJ databases">
        <title>Draft Genome Sequence of Desulfosporosinus fructosivorans Strain 63.6F, Isolated from Marine Sediment in the Baltic Sea.</title>
        <authorList>
            <person name="Hausmann B."/>
            <person name="Vandieken V."/>
            <person name="Pjevac P."/>
            <person name="Schreck K."/>
            <person name="Herbold C.W."/>
            <person name="Loy A."/>
        </authorList>
    </citation>
    <scope>NUCLEOTIDE SEQUENCE [LARGE SCALE GENOMIC DNA]</scope>
    <source>
        <strain evidence="9 10">63.6F</strain>
    </source>
</reference>
<dbReference type="InterPro" id="IPR006655">
    <property type="entry name" value="Mopterin_OxRdtase_prok_CS"/>
</dbReference>
<dbReference type="GO" id="GO:0043546">
    <property type="term" value="F:molybdopterin cofactor binding"/>
    <property type="evidence" value="ECO:0007669"/>
    <property type="project" value="InterPro"/>
</dbReference>
<dbReference type="SUPFAM" id="SSF50692">
    <property type="entry name" value="ADC-like"/>
    <property type="match status" value="1"/>
</dbReference>
<dbReference type="PROSITE" id="PS51669">
    <property type="entry name" value="4FE4S_MOW_BIS_MGD"/>
    <property type="match status" value="1"/>
</dbReference>
<comment type="caution">
    <text evidence="9">The sequence shown here is derived from an EMBL/GenBank/DDBJ whole genome shotgun (WGS) entry which is preliminary data.</text>
</comment>
<keyword evidence="6" id="KW-0408">Iron</keyword>
<dbReference type="AlphaFoldDB" id="A0A4Z0R0N1"/>
<proteinExistence type="inferred from homology"/>
<evidence type="ECO:0000256" key="2">
    <source>
        <dbReference type="ARBA" id="ARBA00010312"/>
    </source>
</evidence>
<dbReference type="Pfam" id="PF04879">
    <property type="entry name" value="Molybdop_Fe4S4"/>
    <property type="match status" value="1"/>
</dbReference>
<keyword evidence="5" id="KW-0560">Oxidoreductase</keyword>
<comment type="cofactor">
    <cofactor evidence="1">
        <name>Mo-bis(molybdopterin guanine dinucleotide)</name>
        <dbReference type="ChEBI" id="CHEBI:60539"/>
    </cofactor>
</comment>
<evidence type="ECO:0000256" key="3">
    <source>
        <dbReference type="ARBA" id="ARBA00022505"/>
    </source>
</evidence>
<evidence type="ECO:0000256" key="7">
    <source>
        <dbReference type="ARBA" id="ARBA00023014"/>
    </source>
</evidence>
<evidence type="ECO:0000313" key="9">
    <source>
        <dbReference type="EMBL" id="TGE36308.1"/>
    </source>
</evidence>
<keyword evidence="3" id="KW-0500">Molybdenum</keyword>
<gene>
    <name evidence="9" type="ORF">E4K67_20465</name>
</gene>
<dbReference type="GO" id="GO:0051536">
    <property type="term" value="F:iron-sulfur cluster binding"/>
    <property type="evidence" value="ECO:0007669"/>
    <property type="project" value="UniProtKB-KW"/>
</dbReference>
<dbReference type="InterPro" id="IPR006656">
    <property type="entry name" value="Mopterin_OxRdtase"/>
</dbReference>
<keyword evidence="7" id="KW-0411">Iron-sulfur</keyword>
<dbReference type="InterPro" id="IPR009010">
    <property type="entry name" value="Asp_de-COase-like_dom_sf"/>
</dbReference>
<name>A0A4Z0R0N1_9FIRM</name>
<dbReference type="CDD" id="cd02766">
    <property type="entry name" value="MopB_3"/>
    <property type="match status" value="1"/>
</dbReference>
<dbReference type="GO" id="GO:0016491">
    <property type="term" value="F:oxidoreductase activity"/>
    <property type="evidence" value="ECO:0007669"/>
    <property type="project" value="UniProtKB-KW"/>
</dbReference>
<protein>
    <submittedName>
        <fullName evidence="9">Dehydrogenase</fullName>
    </submittedName>
</protein>
<dbReference type="PANTHER" id="PTHR43742">
    <property type="entry name" value="TRIMETHYLAMINE-N-OXIDE REDUCTASE"/>
    <property type="match status" value="1"/>
</dbReference>
<dbReference type="Gene3D" id="2.20.25.90">
    <property type="entry name" value="ADC-like domains"/>
    <property type="match status" value="1"/>
</dbReference>